<name>A0A4S2MQJ9_9PEZI</name>
<organism evidence="2 3">
    <name type="scientific">Ascodesmis nigricans</name>
    <dbReference type="NCBI Taxonomy" id="341454"/>
    <lineage>
        <taxon>Eukaryota</taxon>
        <taxon>Fungi</taxon>
        <taxon>Dikarya</taxon>
        <taxon>Ascomycota</taxon>
        <taxon>Pezizomycotina</taxon>
        <taxon>Pezizomycetes</taxon>
        <taxon>Pezizales</taxon>
        <taxon>Ascodesmidaceae</taxon>
        <taxon>Ascodesmis</taxon>
    </lineage>
</organism>
<proteinExistence type="predicted"/>
<keyword evidence="1" id="KW-0812">Transmembrane</keyword>
<feature type="transmembrane region" description="Helical" evidence="1">
    <location>
        <begin position="36"/>
        <end position="66"/>
    </location>
</feature>
<feature type="transmembrane region" description="Helical" evidence="1">
    <location>
        <begin position="73"/>
        <end position="95"/>
    </location>
</feature>
<dbReference type="EMBL" id="ML220132">
    <property type="protein sequence ID" value="TGZ79355.1"/>
    <property type="molecule type" value="Genomic_DNA"/>
</dbReference>
<dbReference type="Proteomes" id="UP000298138">
    <property type="component" value="Unassembled WGS sequence"/>
</dbReference>
<sequence length="139" mass="15227">MLGFSGVCGFALCFGIFSFLFSSSSSSLFISWAFWSGFLCVYVCVCCHYHVLACLVLFLSCCLLSLDRVFCSLFLRCVVCRRVVLSVSMSVYAAISLSPCTSISISISISNSISISISISISMSETMPEYAYARTPNRE</sequence>
<gene>
    <name evidence="2" type="ORF">EX30DRAFT_112014</name>
</gene>
<evidence type="ECO:0008006" key="4">
    <source>
        <dbReference type="Google" id="ProtNLM"/>
    </source>
</evidence>
<evidence type="ECO:0000313" key="3">
    <source>
        <dbReference type="Proteomes" id="UP000298138"/>
    </source>
</evidence>
<dbReference type="InParanoid" id="A0A4S2MQJ9"/>
<evidence type="ECO:0000313" key="2">
    <source>
        <dbReference type="EMBL" id="TGZ79355.1"/>
    </source>
</evidence>
<reference evidence="2 3" key="1">
    <citation type="submission" date="2019-04" db="EMBL/GenBank/DDBJ databases">
        <title>Comparative genomics and transcriptomics to analyze fruiting body development in filamentous ascomycetes.</title>
        <authorList>
            <consortium name="DOE Joint Genome Institute"/>
            <person name="Lutkenhaus R."/>
            <person name="Traeger S."/>
            <person name="Breuer J."/>
            <person name="Kuo A."/>
            <person name="Lipzen A."/>
            <person name="Pangilinan J."/>
            <person name="Dilworth D."/>
            <person name="Sandor L."/>
            <person name="Poggeler S."/>
            <person name="Barry K."/>
            <person name="Grigoriev I.V."/>
            <person name="Nowrousian M."/>
        </authorList>
    </citation>
    <scope>NUCLEOTIDE SEQUENCE [LARGE SCALE GENOMIC DNA]</scope>
    <source>
        <strain evidence="2 3">CBS 389.68</strain>
    </source>
</reference>
<keyword evidence="1" id="KW-1133">Transmembrane helix</keyword>
<evidence type="ECO:0000256" key="1">
    <source>
        <dbReference type="SAM" id="Phobius"/>
    </source>
</evidence>
<protein>
    <recommendedName>
        <fullName evidence="4">REJ domain-containing protein</fullName>
    </recommendedName>
</protein>
<keyword evidence="3" id="KW-1185">Reference proteome</keyword>
<accession>A0A4S2MQJ9</accession>
<dbReference type="AlphaFoldDB" id="A0A4S2MQJ9"/>
<keyword evidence="1" id="KW-0472">Membrane</keyword>